<geneLocation type="mitochondrion" evidence="3"/>
<accession>A0A101M3J7</accession>
<evidence type="ECO:0000256" key="1">
    <source>
        <dbReference type="SAM" id="Phobius"/>
    </source>
</evidence>
<comment type="caution">
    <text evidence="3">The sequence shown here is derived from an EMBL/GenBank/DDBJ whole genome shotgun (WGS) entry which is preliminary data.</text>
</comment>
<keyword evidence="1" id="KW-0812">Transmembrane</keyword>
<keyword evidence="3" id="KW-0496">Mitochondrion</keyword>
<reference evidence="3" key="1">
    <citation type="journal article" date="2015" name="Genome Biol. Evol.">
        <title>Organellar Genomes of White Spruce (Picea glauca): Assembly and Annotation.</title>
        <authorList>
            <person name="Jackman S.D."/>
            <person name="Warren R.L."/>
            <person name="Gibb E.A."/>
            <person name="Vandervalk B.P."/>
            <person name="Mohamadi H."/>
            <person name="Chu J."/>
            <person name="Raymond A."/>
            <person name="Pleasance S."/>
            <person name="Coope R."/>
            <person name="Wildung M.R."/>
            <person name="Ritland C.E."/>
            <person name="Bousquet J."/>
            <person name="Jones S.J."/>
            <person name="Bohlmann J."/>
            <person name="Birol I."/>
        </authorList>
    </citation>
    <scope>NUCLEOTIDE SEQUENCE [LARGE SCALE GENOMIC DNA]</scope>
    <source>
        <tissue evidence="3">Flushing bud</tissue>
    </source>
</reference>
<evidence type="ECO:0000313" key="4">
    <source>
        <dbReference type="EMBL" id="KUM50313.1"/>
    </source>
</evidence>
<dbReference type="EMBL" id="LKAM01000001">
    <property type="protein sequence ID" value="KUM50313.1"/>
    <property type="molecule type" value="Genomic_DNA"/>
</dbReference>
<sequence>MMLLLVPLMVGLEMGGVMRGNCLPYSIRIAIIYYLPLLLLRFR</sequence>
<protein>
    <submittedName>
        <fullName evidence="3">Uncharacterized protein</fullName>
    </submittedName>
</protein>
<proteinExistence type="predicted"/>
<keyword evidence="1" id="KW-1133">Transmembrane helix</keyword>
<evidence type="ECO:0000313" key="3">
    <source>
        <dbReference type="EMBL" id="KUM50308.1"/>
    </source>
</evidence>
<dbReference type="EMBL" id="LKAM01000001">
    <property type="protein sequence ID" value="KUM50308.1"/>
    <property type="molecule type" value="Genomic_DNA"/>
</dbReference>
<evidence type="ECO:0000313" key="2">
    <source>
        <dbReference type="EMBL" id="KUM50289.1"/>
    </source>
</evidence>
<dbReference type="AlphaFoldDB" id="A0A101M3J7"/>
<gene>
    <name evidence="2" type="ORF">ABT39_MTgene132</name>
    <name evidence="3" type="ORF">ABT39_MTgene151</name>
    <name evidence="4" type="ORF">ABT39_MTgene156</name>
</gene>
<dbReference type="EMBL" id="LKAM01000001">
    <property type="protein sequence ID" value="KUM50289.1"/>
    <property type="molecule type" value="Genomic_DNA"/>
</dbReference>
<name>A0A101M3J7_PICGL</name>
<feature type="transmembrane region" description="Helical" evidence="1">
    <location>
        <begin position="25"/>
        <end position="42"/>
    </location>
</feature>
<keyword evidence="1" id="KW-0472">Membrane</keyword>
<organism evidence="3">
    <name type="scientific">Picea glauca</name>
    <name type="common">White spruce</name>
    <name type="synonym">Pinus glauca</name>
    <dbReference type="NCBI Taxonomy" id="3330"/>
    <lineage>
        <taxon>Eukaryota</taxon>
        <taxon>Viridiplantae</taxon>
        <taxon>Streptophyta</taxon>
        <taxon>Embryophyta</taxon>
        <taxon>Tracheophyta</taxon>
        <taxon>Spermatophyta</taxon>
        <taxon>Pinopsida</taxon>
        <taxon>Pinidae</taxon>
        <taxon>Conifers I</taxon>
        <taxon>Pinales</taxon>
        <taxon>Pinaceae</taxon>
        <taxon>Picea</taxon>
    </lineage>
</organism>